<dbReference type="EMBL" id="LSSN01000382">
    <property type="protein sequence ID" value="OMJ24237.1"/>
    <property type="molecule type" value="Genomic_DNA"/>
</dbReference>
<feature type="non-terminal residue" evidence="2">
    <location>
        <position position="1"/>
    </location>
</feature>
<dbReference type="PANTHER" id="PTHR33066">
    <property type="entry name" value="INTEGRASE_SAM-LIKE_N DOMAIN-CONTAINING PROTEIN"/>
    <property type="match status" value="1"/>
</dbReference>
<keyword evidence="3" id="KW-1185">Reference proteome</keyword>
<dbReference type="AlphaFoldDB" id="A0A1R1YBD0"/>
<proteinExistence type="predicted"/>
<dbReference type="Proteomes" id="UP000187283">
    <property type="component" value="Unassembled WGS sequence"/>
</dbReference>
<gene>
    <name evidence="2" type="ORF">AYI70_g1722</name>
</gene>
<organism evidence="2 3">
    <name type="scientific">Smittium culicis</name>
    <dbReference type="NCBI Taxonomy" id="133412"/>
    <lineage>
        <taxon>Eukaryota</taxon>
        <taxon>Fungi</taxon>
        <taxon>Fungi incertae sedis</taxon>
        <taxon>Zoopagomycota</taxon>
        <taxon>Kickxellomycotina</taxon>
        <taxon>Harpellomycetes</taxon>
        <taxon>Harpellales</taxon>
        <taxon>Legeriomycetaceae</taxon>
        <taxon>Smittium</taxon>
    </lineage>
</organism>
<comment type="caution">
    <text evidence="2">The sequence shown here is derived from an EMBL/GenBank/DDBJ whole genome shotgun (WGS) entry which is preliminary data.</text>
</comment>
<protein>
    <submittedName>
        <fullName evidence="2">Uncharacterized protein</fullName>
    </submittedName>
</protein>
<accession>A0A1R1YBD0</accession>
<evidence type="ECO:0000313" key="3">
    <source>
        <dbReference type="Proteomes" id="UP000187283"/>
    </source>
</evidence>
<sequence length="531" mass="60414">EIPQVPMEWEDVPVQSPTFWPIPQPVDLHKDSTSGYQFIETARDQDGRLLGRYTNHCQDQGNVLKEHQLCSEKNTKPGISSEGIEILPHSQTDNQTLGYGDKLQGHVSKGPKGQGQRLKERSIEAYLQRPNNSENHGFIHWEGSSNVSSSTTRASNAQTFVRVEELYTEKNEIMDSVCNSHSTSPPGFDLVEIPAIEMEWLIVPSRKSRAGSFYRCQRHSLGDRCGIPILLGFVASIRGLSLHQHQRIVECIICTPTPKCCWWICVDLFRQYHNAGIREEVWRYHFSKITQDFRRHMGSLPENQHPPPDDVCAYIPESSGCSRQIDCSNRVVNPEHDLQQDHLSLWHSRRGPICNQEENKGTQLLQLVPGNGSTRNQRLVSQLDPMVQPVLLSTLEPDPTGITEGEEGEVSINSNKPLLEISYLVPRPVEINSSTADNTRSICERPRTQKRKVSHDRQQELVTRGMEDQRSTLETEGYSEHAIILMEPNQRAIKRRTRNSAIQQGFLDWLETNKDSCNQDTISLINYLSEI</sequence>
<dbReference type="PANTHER" id="PTHR33066:SF2">
    <property type="entry name" value="FILAGGRIN-2-LIKE"/>
    <property type="match status" value="1"/>
</dbReference>
<dbReference type="OrthoDB" id="5588333at2759"/>
<reference evidence="2 3" key="1">
    <citation type="submission" date="2017-01" db="EMBL/GenBank/DDBJ databases">
        <authorList>
            <person name="Mah S.A."/>
            <person name="Swanson W.J."/>
            <person name="Moy G.W."/>
            <person name="Vacquier V.D."/>
        </authorList>
    </citation>
    <scope>NUCLEOTIDE SEQUENCE [LARGE SCALE GENOMIC DNA]</scope>
    <source>
        <strain evidence="2 3">GSMNP</strain>
    </source>
</reference>
<evidence type="ECO:0000313" key="2">
    <source>
        <dbReference type="EMBL" id="OMJ24237.1"/>
    </source>
</evidence>
<name>A0A1R1YBD0_9FUNG</name>
<feature type="region of interest" description="Disordered" evidence="1">
    <location>
        <begin position="98"/>
        <end position="118"/>
    </location>
</feature>
<evidence type="ECO:0000256" key="1">
    <source>
        <dbReference type="SAM" id="MobiDB-lite"/>
    </source>
</evidence>